<keyword evidence="3" id="KW-1185">Reference proteome</keyword>
<feature type="transmembrane region" description="Helical" evidence="1">
    <location>
        <begin position="113"/>
        <end position="131"/>
    </location>
</feature>
<protein>
    <submittedName>
        <fullName evidence="2">Uncharacterized protein</fullName>
    </submittedName>
</protein>
<accession>A0A7W9HDI7</accession>
<gene>
    <name evidence="2" type="ORF">F4560_000055</name>
</gene>
<sequence length="139" mass="14411">MTTTSTHRLRRAAAAAGTGFAVVSAFQALLAAGVPLGRAAYGGASAELPDTLRMASGVATAFWLVAAAVVLRRGGYRVRWIPEQIAKVGTWALVGLLTAGTLMNLASPSPWERFGWAPIIAALAALCLTVARGQRQAAH</sequence>
<name>A0A7W9HDI7_9PSEU</name>
<evidence type="ECO:0000313" key="2">
    <source>
        <dbReference type="EMBL" id="MBB5800287.1"/>
    </source>
</evidence>
<dbReference type="AlphaFoldDB" id="A0A7W9HDI7"/>
<keyword evidence="1" id="KW-0472">Membrane</keyword>
<proteinExistence type="predicted"/>
<organism evidence="2 3">
    <name type="scientific">Saccharothrix ecbatanensis</name>
    <dbReference type="NCBI Taxonomy" id="1105145"/>
    <lineage>
        <taxon>Bacteria</taxon>
        <taxon>Bacillati</taxon>
        <taxon>Actinomycetota</taxon>
        <taxon>Actinomycetes</taxon>
        <taxon>Pseudonocardiales</taxon>
        <taxon>Pseudonocardiaceae</taxon>
        <taxon>Saccharothrix</taxon>
    </lineage>
</organism>
<dbReference type="Proteomes" id="UP000552097">
    <property type="component" value="Unassembled WGS sequence"/>
</dbReference>
<keyword evidence="1" id="KW-1133">Transmembrane helix</keyword>
<keyword evidence="1" id="KW-0812">Transmembrane</keyword>
<feature type="transmembrane region" description="Helical" evidence="1">
    <location>
        <begin position="55"/>
        <end position="76"/>
    </location>
</feature>
<dbReference type="RefSeq" id="WP_184914540.1">
    <property type="nucleotide sequence ID" value="NZ_JACHMO010000001.1"/>
</dbReference>
<feature type="transmembrane region" description="Helical" evidence="1">
    <location>
        <begin position="88"/>
        <end position="107"/>
    </location>
</feature>
<reference evidence="2 3" key="1">
    <citation type="submission" date="2020-08" db="EMBL/GenBank/DDBJ databases">
        <title>Sequencing the genomes of 1000 actinobacteria strains.</title>
        <authorList>
            <person name="Klenk H.-P."/>
        </authorList>
    </citation>
    <scope>NUCLEOTIDE SEQUENCE [LARGE SCALE GENOMIC DNA]</scope>
    <source>
        <strain evidence="2 3">DSM 45486</strain>
    </source>
</reference>
<evidence type="ECO:0000313" key="3">
    <source>
        <dbReference type="Proteomes" id="UP000552097"/>
    </source>
</evidence>
<evidence type="ECO:0000256" key="1">
    <source>
        <dbReference type="SAM" id="Phobius"/>
    </source>
</evidence>
<dbReference type="EMBL" id="JACHMO010000001">
    <property type="protein sequence ID" value="MBB5800287.1"/>
    <property type="molecule type" value="Genomic_DNA"/>
</dbReference>
<comment type="caution">
    <text evidence="2">The sequence shown here is derived from an EMBL/GenBank/DDBJ whole genome shotgun (WGS) entry which is preliminary data.</text>
</comment>